<dbReference type="PRINTS" id="PR00412">
    <property type="entry name" value="EPOXHYDRLASE"/>
</dbReference>
<dbReference type="GO" id="GO:0016020">
    <property type="term" value="C:membrane"/>
    <property type="evidence" value="ECO:0007669"/>
    <property type="project" value="TreeGrafter"/>
</dbReference>
<evidence type="ECO:0000313" key="3">
    <source>
        <dbReference type="Proteomes" id="UP000295633"/>
    </source>
</evidence>
<name>A0A4R5YJI0_9MICO</name>
<accession>A0A4R5YJI0</accession>
<dbReference type="PANTHER" id="PTHR43798">
    <property type="entry name" value="MONOACYLGLYCEROL LIPASE"/>
    <property type="match status" value="1"/>
</dbReference>
<feature type="domain" description="AB hydrolase-1" evidence="1">
    <location>
        <begin position="51"/>
        <end position="296"/>
    </location>
</feature>
<evidence type="ECO:0000313" key="2">
    <source>
        <dbReference type="EMBL" id="TDL45078.1"/>
    </source>
</evidence>
<evidence type="ECO:0000259" key="1">
    <source>
        <dbReference type="Pfam" id="PF00561"/>
    </source>
</evidence>
<dbReference type="Gene3D" id="3.40.50.1820">
    <property type="entry name" value="alpha/beta hydrolase"/>
    <property type="match status" value="1"/>
</dbReference>
<dbReference type="InterPro" id="IPR050266">
    <property type="entry name" value="AB_hydrolase_sf"/>
</dbReference>
<protein>
    <submittedName>
        <fullName evidence="2">Alpha/beta hydrolase</fullName>
    </submittedName>
</protein>
<organism evidence="2 3">
    <name type="scientific">Microbacterium oleivorans</name>
    <dbReference type="NCBI Taxonomy" id="273677"/>
    <lineage>
        <taxon>Bacteria</taxon>
        <taxon>Bacillati</taxon>
        <taxon>Actinomycetota</taxon>
        <taxon>Actinomycetes</taxon>
        <taxon>Micrococcales</taxon>
        <taxon>Microbacteriaceae</taxon>
        <taxon>Microbacterium</taxon>
    </lineage>
</organism>
<dbReference type="InterPro" id="IPR029058">
    <property type="entry name" value="AB_hydrolase_fold"/>
</dbReference>
<comment type="caution">
    <text evidence="2">The sequence shown here is derived from an EMBL/GenBank/DDBJ whole genome shotgun (WGS) entry which is preliminary data.</text>
</comment>
<dbReference type="PRINTS" id="PR00111">
    <property type="entry name" value="ABHYDROLASE"/>
</dbReference>
<dbReference type="InterPro" id="IPR000639">
    <property type="entry name" value="Epox_hydrolase-like"/>
</dbReference>
<sequence>MTITWQPESAHARTRLETDAAALGLRRVEIPTGVGTVVARVGVAASPVATVLLHGAAGSWTTWTPLLRAAARCDDPVRNIVALDLPGWGESPFPSDGIDIGRFSEAIREVATALGYERWDVVGHSLGGALALDLAARFPERTDSVFLVSPSGPAVFDAVRRPLRGGPGLPAFAGMLLAMRILRGLGDASTSLLRTLDRRGLLRPLSAPLFALSRRIDPSVVHALADEIRPRAFVAASRAAALYDESSWHGIRCSVRSVRGSRDVFVGTDDGAGLAALIDGFDEVVLPDAGHFAAVEQPAEVLRLLRRTRL</sequence>
<dbReference type="GO" id="GO:0016787">
    <property type="term" value="F:hydrolase activity"/>
    <property type="evidence" value="ECO:0007669"/>
    <property type="project" value="UniProtKB-KW"/>
</dbReference>
<gene>
    <name evidence="2" type="ORF">E2R54_00880</name>
</gene>
<dbReference type="PANTHER" id="PTHR43798:SF33">
    <property type="entry name" value="HYDROLASE, PUTATIVE (AFU_ORTHOLOGUE AFUA_2G14860)-RELATED"/>
    <property type="match status" value="1"/>
</dbReference>
<dbReference type="Pfam" id="PF00561">
    <property type="entry name" value="Abhydrolase_1"/>
    <property type="match status" value="1"/>
</dbReference>
<dbReference type="SUPFAM" id="SSF53474">
    <property type="entry name" value="alpha/beta-Hydrolases"/>
    <property type="match status" value="1"/>
</dbReference>
<proteinExistence type="predicted"/>
<dbReference type="RefSeq" id="WP_133398347.1">
    <property type="nucleotide sequence ID" value="NZ_SMZX01000001.1"/>
</dbReference>
<keyword evidence="2" id="KW-0378">Hydrolase</keyword>
<dbReference type="Proteomes" id="UP000295633">
    <property type="component" value="Unassembled WGS sequence"/>
</dbReference>
<reference evidence="2 3" key="1">
    <citation type="submission" date="2019-03" db="EMBL/GenBank/DDBJ databases">
        <title>Genome Sequencing and Assembly of Various Microbes Isolated from Partially Reclaimed Soil and Acid Mine Drainage (AMD) Site.</title>
        <authorList>
            <person name="Steinbock B."/>
            <person name="Bechtold R."/>
            <person name="Sevigny J.L."/>
            <person name="Thomas D."/>
            <person name="Cuthill L.R."/>
            <person name="Aveiro Johannsen E.J."/>
            <person name="Thomas K."/>
            <person name="Ghosh A."/>
        </authorList>
    </citation>
    <scope>NUCLEOTIDE SEQUENCE [LARGE SCALE GENOMIC DNA]</scope>
    <source>
        <strain evidence="2 3">F-B2</strain>
    </source>
</reference>
<dbReference type="AlphaFoldDB" id="A0A4R5YJI0"/>
<dbReference type="EMBL" id="SMZX01000001">
    <property type="protein sequence ID" value="TDL45078.1"/>
    <property type="molecule type" value="Genomic_DNA"/>
</dbReference>
<dbReference type="InterPro" id="IPR000073">
    <property type="entry name" value="AB_hydrolase_1"/>
</dbReference>